<keyword evidence="2" id="KW-1185">Reference proteome</keyword>
<evidence type="ECO:0000313" key="2">
    <source>
        <dbReference type="Proteomes" id="UP000596660"/>
    </source>
</evidence>
<dbReference type="PANTHER" id="PTHR10826">
    <property type="entry name" value="COMPLEMENT COMPONENT 1"/>
    <property type="match status" value="1"/>
</dbReference>
<dbReference type="PANTHER" id="PTHR10826:SF36">
    <property type="entry name" value="OS08G0439900 PROTEIN"/>
    <property type="match status" value="1"/>
</dbReference>
<organism evidence="1 2">
    <name type="scientific">Chenopodium quinoa</name>
    <name type="common">Quinoa</name>
    <dbReference type="NCBI Taxonomy" id="63459"/>
    <lineage>
        <taxon>Eukaryota</taxon>
        <taxon>Viridiplantae</taxon>
        <taxon>Streptophyta</taxon>
        <taxon>Embryophyta</taxon>
        <taxon>Tracheophyta</taxon>
        <taxon>Spermatophyta</taxon>
        <taxon>Magnoliopsida</taxon>
        <taxon>eudicotyledons</taxon>
        <taxon>Gunneridae</taxon>
        <taxon>Pentapetalae</taxon>
        <taxon>Caryophyllales</taxon>
        <taxon>Chenopodiaceae</taxon>
        <taxon>Chenopodioideae</taxon>
        <taxon>Atripliceae</taxon>
        <taxon>Chenopodium</taxon>
    </lineage>
</organism>
<proteinExistence type="predicted"/>
<reference evidence="1" key="2">
    <citation type="submission" date="2021-03" db="UniProtKB">
        <authorList>
            <consortium name="EnsemblPlants"/>
        </authorList>
    </citation>
    <scope>IDENTIFICATION</scope>
</reference>
<dbReference type="AlphaFoldDB" id="A0A803MBZ3"/>
<dbReference type="EnsemblPlants" id="AUR62026986-RA">
    <property type="protein sequence ID" value="AUR62026986-RA:cds"/>
    <property type="gene ID" value="AUR62026986"/>
</dbReference>
<dbReference type="Gene3D" id="3.10.280.10">
    <property type="entry name" value="Mitochondrial glycoprotein"/>
    <property type="match status" value="1"/>
</dbReference>
<sequence>PPFEINGFKVAERPGEQWISLEKQFGENEVIKLEATMFNGSVPVPNQGEKAGLPGQDVQLHISMIVSIFKNNSNQVLEFVCSAWPDTIAISKLFVRQQAKVPLNPYTGPKFRELDDELQDSLYEFLEERQIDDTLCVFLHNYVNYKEKAEYIRWMNSVKSVMEK</sequence>
<evidence type="ECO:0000313" key="1">
    <source>
        <dbReference type="EnsemblPlants" id="AUR62026986-RA:cds"/>
    </source>
</evidence>
<dbReference type="InterPro" id="IPR036561">
    <property type="entry name" value="MAM33_sf"/>
</dbReference>
<dbReference type="Pfam" id="PF02330">
    <property type="entry name" value="MAM33"/>
    <property type="match status" value="1"/>
</dbReference>
<evidence type="ECO:0008006" key="3">
    <source>
        <dbReference type="Google" id="ProtNLM"/>
    </source>
</evidence>
<dbReference type="Proteomes" id="UP000596660">
    <property type="component" value="Unplaced"/>
</dbReference>
<dbReference type="GO" id="GO:0005759">
    <property type="term" value="C:mitochondrial matrix"/>
    <property type="evidence" value="ECO:0007669"/>
    <property type="project" value="InterPro"/>
</dbReference>
<dbReference type="Gramene" id="AUR62026986-RA">
    <property type="protein sequence ID" value="AUR62026986-RA:cds"/>
    <property type="gene ID" value="AUR62026986"/>
</dbReference>
<protein>
    <recommendedName>
        <fullName evidence="3">Mitochondrial glycoprotein family protein</fullName>
    </recommendedName>
</protein>
<accession>A0A803MBZ3</accession>
<dbReference type="OMA" id="YIRWMNS"/>
<name>A0A803MBZ3_CHEQI</name>
<reference evidence="1" key="1">
    <citation type="journal article" date="2017" name="Nature">
        <title>The genome of Chenopodium quinoa.</title>
        <authorList>
            <person name="Jarvis D.E."/>
            <person name="Ho Y.S."/>
            <person name="Lightfoot D.J."/>
            <person name="Schmoeckel S.M."/>
            <person name="Li B."/>
            <person name="Borm T.J.A."/>
            <person name="Ohyanagi H."/>
            <person name="Mineta K."/>
            <person name="Michell C.T."/>
            <person name="Saber N."/>
            <person name="Kharbatia N.M."/>
            <person name="Rupper R.R."/>
            <person name="Sharp A.R."/>
            <person name="Dally N."/>
            <person name="Boughton B.A."/>
            <person name="Woo Y.H."/>
            <person name="Gao G."/>
            <person name="Schijlen E.G.W.M."/>
            <person name="Guo X."/>
            <person name="Momin A.A."/>
            <person name="Negrao S."/>
            <person name="Al-Babili S."/>
            <person name="Gehring C."/>
            <person name="Roessner U."/>
            <person name="Jung C."/>
            <person name="Murphy K."/>
            <person name="Arold S.T."/>
            <person name="Gojobori T."/>
            <person name="van der Linden C.G."/>
            <person name="van Loo E.N."/>
            <person name="Jellen E.N."/>
            <person name="Maughan P.J."/>
            <person name="Tester M."/>
        </authorList>
    </citation>
    <scope>NUCLEOTIDE SEQUENCE [LARGE SCALE GENOMIC DNA]</scope>
    <source>
        <strain evidence="1">cv. PI 614886</strain>
    </source>
</reference>
<dbReference type="SUPFAM" id="SSF54529">
    <property type="entry name" value="Mitochondrial glycoprotein MAM33-like"/>
    <property type="match status" value="1"/>
</dbReference>
<dbReference type="InterPro" id="IPR003428">
    <property type="entry name" value="MAM33"/>
</dbReference>